<dbReference type="Gene3D" id="3.40.710.10">
    <property type="entry name" value="DD-peptidase/beta-lactamase superfamily"/>
    <property type="match status" value="1"/>
</dbReference>
<organism evidence="2">
    <name type="scientific">Streptomyces sp. NBC_01401</name>
    <dbReference type="NCBI Taxonomy" id="2903854"/>
    <lineage>
        <taxon>Bacteria</taxon>
        <taxon>Bacillati</taxon>
        <taxon>Actinomycetota</taxon>
        <taxon>Actinomycetes</taxon>
        <taxon>Kitasatosporales</taxon>
        <taxon>Streptomycetaceae</taxon>
        <taxon>Streptomyces</taxon>
    </lineage>
</organism>
<feature type="domain" description="Beta-lactamase class A catalytic" evidence="1">
    <location>
        <begin position="137"/>
        <end position="269"/>
    </location>
</feature>
<sequence length="303" mass="30332">MSRHRTHRTARSCLMAAAAVLLAGSVVGGAYLVGHSPGDASATVAAVSSASSPPATASPSEEAGVDLDAELADALAPLADGADVSVAVLDTRSGAGGAYGDGTYDAASIVKVDILAALLLRAQDEDRKLSGAEQAYAEAMIKRSDNTSATELLKVIGGQEGLDAANARLGLTETEASHAWGLTQTTAADQVRLLDAVSGADSKLSAASRAYLEGLMGEVEADQRWGVSAAGTDAVLKNGWMPRTTTGLWDVNSIGRVESGGHTVLVAVLSRGHASKEAGIALVEAVAKAAVAEAAAVGVTGSG</sequence>
<dbReference type="InterPro" id="IPR012338">
    <property type="entry name" value="Beta-lactam/transpept-like"/>
</dbReference>
<protein>
    <submittedName>
        <fullName evidence="2">Serine hydrolase</fullName>
    </submittedName>
</protein>
<dbReference type="PANTHER" id="PTHR35333:SF3">
    <property type="entry name" value="BETA-LACTAMASE-TYPE TRANSPEPTIDASE FOLD CONTAINING PROTEIN"/>
    <property type="match status" value="1"/>
</dbReference>
<dbReference type="Pfam" id="PF13354">
    <property type="entry name" value="Beta-lactamase2"/>
    <property type="match status" value="1"/>
</dbReference>
<dbReference type="PANTHER" id="PTHR35333">
    <property type="entry name" value="BETA-LACTAMASE"/>
    <property type="match status" value="1"/>
</dbReference>
<dbReference type="AlphaFoldDB" id="A0AAU3H397"/>
<proteinExistence type="predicted"/>
<reference evidence="2" key="1">
    <citation type="submission" date="2022-10" db="EMBL/GenBank/DDBJ databases">
        <title>The complete genomes of actinobacterial strains from the NBC collection.</title>
        <authorList>
            <person name="Joergensen T.S."/>
            <person name="Alvarez Arevalo M."/>
            <person name="Sterndorff E.B."/>
            <person name="Faurdal D."/>
            <person name="Vuksanovic O."/>
            <person name="Mourched A.-S."/>
            <person name="Charusanti P."/>
            <person name="Shaw S."/>
            <person name="Blin K."/>
            <person name="Weber T."/>
        </authorList>
    </citation>
    <scope>NUCLEOTIDE SEQUENCE</scope>
    <source>
        <strain evidence="2">NBC_01401</strain>
    </source>
</reference>
<dbReference type="EMBL" id="CP109535">
    <property type="protein sequence ID" value="WTY98864.1"/>
    <property type="molecule type" value="Genomic_DNA"/>
</dbReference>
<evidence type="ECO:0000313" key="2">
    <source>
        <dbReference type="EMBL" id="WTY98864.1"/>
    </source>
</evidence>
<dbReference type="SUPFAM" id="SSF56601">
    <property type="entry name" value="beta-lactamase/transpeptidase-like"/>
    <property type="match status" value="1"/>
</dbReference>
<accession>A0AAU3H397</accession>
<evidence type="ECO:0000259" key="1">
    <source>
        <dbReference type="Pfam" id="PF13354"/>
    </source>
</evidence>
<keyword evidence="2" id="KW-0378">Hydrolase</keyword>
<gene>
    <name evidence="2" type="ORF">OG626_30190</name>
</gene>
<dbReference type="InterPro" id="IPR000871">
    <property type="entry name" value="Beta-lactam_class-A"/>
</dbReference>
<dbReference type="GO" id="GO:0008800">
    <property type="term" value="F:beta-lactamase activity"/>
    <property type="evidence" value="ECO:0007669"/>
    <property type="project" value="InterPro"/>
</dbReference>
<dbReference type="GO" id="GO:0030655">
    <property type="term" value="P:beta-lactam antibiotic catabolic process"/>
    <property type="evidence" value="ECO:0007669"/>
    <property type="project" value="InterPro"/>
</dbReference>
<name>A0AAU3H397_9ACTN</name>
<dbReference type="InterPro" id="IPR045155">
    <property type="entry name" value="Beta-lactam_cat"/>
</dbReference>
<dbReference type="GO" id="GO:0046677">
    <property type="term" value="P:response to antibiotic"/>
    <property type="evidence" value="ECO:0007669"/>
    <property type="project" value="InterPro"/>
</dbReference>